<feature type="domain" description="C2" evidence="9">
    <location>
        <begin position="618"/>
        <end position="746"/>
    </location>
</feature>
<accession>A0AAP0PBK8</accession>
<evidence type="ECO:0000313" key="11">
    <source>
        <dbReference type="Proteomes" id="UP001417504"/>
    </source>
</evidence>
<name>A0AAP0PBK8_9MAGN</name>
<feature type="domain" description="C2" evidence="9">
    <location>
        <begin position="1"/>
        <end position="108"/>
    </location>
</feature>
<dbReference type="Proteomes" id="UP001417504">
    <property type="component" value="Unassembled WGS sequence"/>
</dbReference>
<keyword evidence="3 8" id="KW-0812">Transmembrane</keyword>
<evidence type="ECO:0000259" key="9">
    <source>
        <dbReference type="PROSITE" id="PS50004"/>
    </source>
</evidence>
<dbReference type="PROSITE" id="PS50004">
    <property type="entry name" value="C2"/>
    <property type="match status" value="4"/>
</dbReference>
<dbReference type="Pfam" id="PF00168">
    <property type="entry name" value="C2"/>
    <property type="match status" value="4"/>
</dbReference>
<dbReference type="AlphaFoldDB" id="A0AAP0PBK8"/>
<dbReference type="InterPro" id="IPR047259">
    <property type="entry name" value="QUIRKY-like"/>
</dbReference>
<evidence type="ECO:0000256" key="6">
    <source>
        <dbReference type="ARBA" id="ARBA00023136"/>
    </source>
</evidence>
<dbReference type="InterPro" id="IPR047255">
    <property type="entry name" value="C2D_MCTP_PRT_plant"/>
</dbReference>
<reference evidence="10 11" key="1">
    <citation type="submission" date="2024-01" db="EMBL/GenBank/DDBJ databases">
        <title>Genome assemblies of Stephania.</title>
        <authorList>
            <person name="Yang L."/>
        </authorList>
    </citation>
    <scope>NUCLEOTIDE SEQUENCE [LARGE SCALE GENOMIC DNA]</scope>
    <source>
        <strain evidence="10">QJT</strain>
        <tissue evidence="10">Leaf</tissue>
    </source>
</reference>
<evidence type="ECO:0000313" key="10">
    <source>
        <dbReference type="EMBL" id="KAK9138082.1"/>
    </source>
</evidence>
<dbReference type="FunFam" id="2.60.40.150:FF:000090">
    <property type="entry name" value="C2 domain-containing protein"/>
    <property type="match status" value="1"/>
</dbReference>
<sequence length="1049" mass="119783">MGRENLVVEVVGAHNLMPKDGEGTSSPFVEVEFENQKLMTQVKYKDLNPVWNEKLVFQVDDVSHLPYRSVEINVYNEKKSGSSRNFLGKVRVSGSSIVKQGEEVVQIYSLDKRSLFSHIRGEITLKIYLSFKDEVTKQDNNKYNNKHVQNGITNNTTAASTQLEQQQQIQQQQQQASSQQQQQQQKQKQNKKQFQQLQQQLQQQQQQLQQQQQVQQSQNQKHGESNMGFASNDVKTAVYVPTMTTFGSANVVVPPTQVTSHPISTAPNALHSHGFNEFSLKETRPHIGGSVGAKWNIDKTSSTYDLVEQMQYLYVRVVKARNLCIGGESIAEVKLGNYRGITKRGTSMNPEWDQVFAFCNDSIQSSMVEIFVKERDKDEFLGRVSFDLNEVPKRVPPDSQLAPQWYRMEDKKGERLKSGEVMASIWLGTQADEAYAEAWHSKAASVHFDGLSSIKSKVYLSPKLWYLRVTIIEAQDLVPGDKLAGIARFPELFVKAQVGNLALRTRICPPTLNRSLSNPIWNEDMMFVVAEPFEDYLVVSVEDHIAHGRDDLLGRVLVPVADIEQRLDHRPLASKWHTLDMNYGNFTDLKMLNRFGSRIHLRLSLDGGYHVLDESTLCTSDVRPTSKHLWKQNVGVLEMGILGASGLMPMKVKEGKGGSTDAYCIAKYSQKWVRTRTVVDSLAPKWNEQYTWEVFDPCTVITIGVFDNCHLDKNALLGTAVRDSRVGKVKIRLSTLEADRVYTHAHPLLMLHPSGIKKMGELHLAIRFSCANMTNMLHMYMTPLLPKMHYVQPLAVNEVEHQRYQAMNVVAARLSRAEPPLGREVVEYMLDHDTHMWSMRKSKSNFFRLVSVISVFIAFGRWLESIRNWHKPVHTSLVVVLCLMLIICPDLILPSIFTYFSILGLCRYRGRVRHPPCMDIRLSHAEMISADELDEEFDTFPSSRSGEIVRLRYDRLRSVAGRVQTVVGDLATQVERIQGLLSWRDPRATFLFVLFCLVAAVGFYAVPFQVLLVMWIVYEFRPPRFRKYRMPSPMLCFFKRLPTRADSLL</sequence>
<feature type="domain" description="C2" evidence="9">
    <location>
        <begin position="294"/>
        <end position="406"/>
    </location>
</feature>
<evidence type="ECO:0000256" key="7">
    <source>
        <dbReference type="SAM" id="Coils"/>
    </source>
</evidence>
<dbReference type="PANTHER" id="PTHR31425:SF48">
    <property type="entry name" value="MULTIPLE C2 DOMAIN AND TRANSMEMBRANE REGION PROTEIN 10"/>
    <property type="match status" value="1"/>
</dbReference>
<dbReference type="CDD" id="cd08378">
    <property type="entry name" value="C2B_MCTP_PRT_plant"/>
    <property type="match status" value="1"/>
</dbReference>
<dbReference type="EMBL" id="JBBNAE010000003">
    <property type="protein sequence ID" value="KAK9138082.1"/>
    <property type="molecule type" value="Genomic_DNA"/>
</dbReference>
<dbReference type="InterPro" id="IPR035892">
    <property type="entry name" value="C2_domain_sf"/>
</dbReference>
<evidence type="ECO:0000256" key="1">
    <source>
        <dbReference type="ARBA" id="ARBA00004141"/>
    </source>
</evidence>
<dbReference type="CDD" id="cd04022">
    <property type="entry name" value="C2A_MCTP_PRT_plant"/>
    <property type="match status" value="1"/>
</dbReference>
<keyword evidence="6 8" id="KW-0472">Membrane</keyword>
<comment type="similarity">
    <text evidence="2">Belongs to the MCTP family.</text>
</comment>
<feature type="transmembrane region" description="Helical" evidence="8">
    <location>
        <begin position="846"/>
        <end position="863"/>
    </location>
</feature>
<keyword evidence="11" id="KW-1185">Reference proteome</keyword>
<feature type="domain" description="C2" evidence="9">
    <location>
        <begin position="448"/>
        <end position="577"/>
    </location>
</feature>
<evidence type="ECO:0000256" key="2">
    <source>
        <dbReference type="ARBA" id="ARBA00007923"/>
    </source>
</evidence>
<dbReference type="Gene3D" id="2.60.40.150">
    <property type="entry name" value="C2 domain"/>
    <property type="match status" value="4"/>
</dbReference>
<evidence type="ECO:0000256" key="8">
    <source>
        <dbReference type="SAM" id="Phobius"/>
    </source>
</evidence>
<keyword evidence="7" id="KW-0175">Coiled coil</keyword>
<feature type="transmembrane region" description="Helical" evidence="8">
    <location>
        <begin position="990"/>
        <end position="1018"/>
    </location>
</feature>
<dbReference type="GO" id="GO:0016020">
    <property type="term" value="C:membrane"/>
    <property type="evidence" value="ECO:0007669"/>
    <property type="project" value="UniProtKB-SubCell"/>
</dbReference>
<dbReference type="InterPro" id="IPR013583">
    <property type="entry name" value="MCTP_C"/>
</dbReference>
<comment type="subcellular location">
    <subcellularLocation>
        <location evidence="1">Membrane</location>
        <topology evidence="1">Multi-pass membrane protein</topology>
    </subcellularLocation>
</comment>
<evidence type="ECO:0000256" key="3">
    <source>
        <dbReference type="ARBA" id="ARBA00022692"/>
    </source>
</evidence>
<feature type="transmembrane region" description="Helical" evidence="8">
    <location>
        <begin position="875"/>
        <end position="902"/>
    </location>
</feature>
<dbReference type="InterPro" id="IPR047258">
    <property type="entry name" value="C2C_MCTP_PRT_plant"/>
</dbReference>
<proteinExistence type="inferred from homology"/>
<gene>
    <name evidence="10" type="ORF">Sjap_008676</name>
</gene>
<keyword evidence="5 8" id="KW-1133">Transmembrane helix</keyword>
<dbReference type="PANTHER" id="PTHR31425">
    <property type="entry name" value="PHOSPHORIBOSYLANTHRANILATE TRANSFERASE ISOFORM 1"/>
    <property type="match status" value="1"/>
</dbReference>
<dbReference type="InterPro" id="IPR000008">
    <property type="entry name" value="C2_dom"/>
</dbReference>
<evidence type="ECO:0000256" key="4">
    <source>
        <dbReference type="ARBA" id="ARBA00022737"/>
    </source>
</evidence>
<dbReference type="CDD" id="cd08379">
    <property type="entry name" value="C2D_MCTP_PRT_plant"/>
    <property type="match status" value="1"/>
</dbReference>
<dbReference type="SMART" id="SM00239">
    <property type="entry name" value="C2"/>
    <property type="match status" value="4"/>
</dbReference>
<protein>
    <recommendedName>
        <fullName evidence="9">C2 domain-containing protein</fullName>
    </recommendedName>
</protein>
<dbReference type="InterPro" id="IPR047257">
    <property type="entry name" value="C2B_MCTP_PRT_plant"/>
</dbReference>
<dbReference type="CDD" id="cd04019">
    <property type="entry name" value="C2C_MCTP_PRT_plant"/>
    <property type="match status" value="1"/>
</dbReference>
<dbReference type="SUPFAM" id="SSF49562">
    <property type="entry name" value="C2 domain (Calcium/lipid-binding domain, CaLB)"/>
    <property type="match status" value="4"/>
</dbReference>
<keyword evidence="4" id="KW-0677">Repeat</keyword>
<organism evidence="10 11">
    <name type="scientific">Stephania japonica</name>
    <dbReference type="NCBI Taxonomy" id="461633"/>
    <lineage>
        <taxon>Eukaryota</taxon>
        <taxon>Viridiplantae</taxon>
        <taxon>Streptophyta</taxon>
        <taxon>Embryophyta</taxon>
        <taxon>Tracheophyta</taxon>
        <taxon>Spermatophyta</taxon>
        <taxon>Magnoliopsida</taxon>
        <taxon>Ranunculales</taxon>
        <taxon>Menispermaceae</taxon>
        <taxon>Menispermoideae</taxon>
        <taxon>Cissampelideae</taxon>
        <taxon>Stephania</taxon>
    </lineage>
</organism>
<evidence type="ECO:0000256" key="5">
    <source>
        <dbReference type="ARBA" id="ARBA00022989"/>
    </source>
</evidence>
<feature type="coiled-coil region" evidence="7">
    <location>
        <begin position="162"/>
        <end position="221"/>
    </location>
</feature>
<dbReference type="Pfam" id="PF08372">
    <property type="entry name" value="PRT_C"/>
    <property type="match status" value="1"/>
</dbReference>
<comment type="caution">
    <text evidence="10">The sequence shown here is derived from an EMBL/GenBank/DDBJ whole genome shotgun (WGS) entry which is preliminary data.</text>
</comment>